<dbReference type="GO" id="GO:0016020">
    <property type="term" value="C:membrane"/>
    <property type="evidence" value="ECO:0007669"/>
    <property type="project" value="UniProtKB-SubCell"/>
</dbReference>
<dbReference type="GO" id="GO:0022857">
    <property type="term" value="F:transmembrane transporter activity"/>
    <property type="evidence" value="ECO:0007669"/>
    <property type="project" value="InterPro"/>
</dbReference>
<dbReference type="Pfam" id="PF00083">
    <property type="entry name" value="Sugar_tr"/>
    <property type="match status" value="2"/>
</dbReference>
<accession>A0A9W7XJR5</accession>
<dbReference type="InterPro" id="IPR036259">
    <property type="entry name" value="MFS_trans_sf"/>
</dbReference>
<dbReference type="PANTHER" id="PTHR24064">
    <property type="entry name" value="SOLUTE CARRIER FAMILY 22 MEMBER"/>
    <property type="match status" value="1"/>
</dbReference>
<proteinExistence type="predicted"/>
<feature type="transmembrane region" description="Helical" evidence="5">
    <location>
        <begin position="381"/>
        <end position="407"/>
    </location>
</feature>
<dbReference type="InterPro" id="IPR005828">
    <property type="entry name" value="MFS_sugar_transport-like"/>
</dbReference>
<feature type="transmembrane region" description="Helical" evidence="5">
    <location>
        <begin position="549"/>
        <end position="571"/>
    </location>
</feature>
<feature type="transmembrane region" description="Helical" evidence="5">
    <location>
        <begin position="136"/>
        <end position="155"/>
    </location>
</feature>
<feature type="domain" description="Major facilitator superfamily (MFS) profile" evidence="6">
    <location>
        <begin position="60"/>
        <end position="576"/>
    </location>
</feature>
<evidence type="ECO:0000313" key="7">
    <source>
        <dbReference type="EMBL" id="KAJ1644635.1"/>
    </source>
</evidence>
<feature type="transmembrane region" description="Helical" evidence="5">
    <location>
        <begin position="240"/>
        <end position="259"/>
    </location>
</feature>
<dbReference type="PROSITE" id="PS50850">
    <property type="entry name" value="MFS"/>
    <property type="match status" value="1"/>
</dbReference>
<feature type="transmembrane region" description="Helical" evidence="5">
    <location>
        <begin position="61"/>
        <end position="90"/>
    </location>
</feature>
<dbReference type="SUPFAM" id="SSF103473">
    <property type="entry name" value="MFS general substrate transporter"/>
    <property type="match status" value="1"/>
</dbReference>
<gene>
    <name evidence="7" type="ORF">LPJ64_003711</name>
</gene>
<evidence type="ECO:0000256" key="3">
    <source>
        <dbReference type="ARBA" id="ARBA00022989"/>
    </source>
</evidence>
<evidence type="ECO:0000256" key="5">
    <source>
        <dbReference type="SAM" id="Phobius"/>
    </source>
</evidence>
<evidence type="ECO:0000313" key="8">
    <source>
        <dbReference type="Proteomes" id="UP001145021"/>
    </source>
</evidence>
<dbReference type="PROSITE" id="PS00217">
    <property type="entry name" value="SUGAR_TRANSPORT_2"/>
    <property type="match status" value="1"/>
</dbReference>
<sequence length="587" mass="64011">MKVSGFTFTKKKPCADVSGCPNAEDIKPTIQDIDLELLQRQQELDGINDETRSNWEMIRSFLVCGAAFFADAYLMFSSNIIIMIMGYVYYHDAEGAAKNIVPNKWSTLVKIAVQVGCLLGQLILGRLGDKFGRTGVFAMGAILVIISTVGASFSSSTVRGFNVFIFLFIWLVFVGIGVGGDYPLAATITSEYANVKSRGKMMAAVFACQGFGNLGASIVAIVVLACFKTAIRDDVYMLDYVWRICLGFGAIPGGVALYWRLTMPESKSFQAEANKRAVAEALPETEHEMLLIKTSDNGQAHQDDSCQQVILTSGQFAECSKTPSSIINGGPFENNECSGPVNLGDTAATIERQPYRAARLETFDQYFGQWKNMKVLLGTSLAWFVVDVAFYGINLNSSVVISAIGFSGDVQNGDPYDVLSRNCLGNIIINVLGSVPGYWISVFTIERLGRKWIQLMGFAVLTVLYVAIGFAYHKILDASNVAFIVLFTLAQLFQNFGPNVTCFVWPGEVFPTRFKATAHGISAASGKLGAIVAQAGLMTLKDRGGPNEFIPHLIEIFALFTLIGFFVTFWIPETKGKTIEEITGEAS</sequence>
<dbReference type="InterPro" id="IPR020846">
    <property type="entry name" value="MFS_dom"/>
</dbReference>
<keyword evidence="2 5" id="KW-0812">Transmembrane</keyword>
<evidence type="ECO:0000259" key="6">
    <source>
        <dbReference type="PROSITE" id="PS50850"/>
    </source>
</evidence>
<dbReference type="PROSITE" id="PS00216">
    <property type="entry name" value="SUGAR_TRANSPORT_1"/>
    <property type="match status" value="1"/>
</dbReference>
<feature type="transmembrane region" description="Helical" evidence="5">
    <location>
        <begin position="452"/>
        <end position="475"/>
    </location>
</feature>
<dbReference type="CDD" id="cd17364">
    <property type="entry name" value="MFS_PhT"/>
    <property type="match status" value="1"/>
</dbReference>
<keyword evidence="3 5" id="KW-1133">Transmembrane helix</keyword>
<dbReference type="Gene3D" id="1.20.1250.20">
    <property type="entry name" value="MFS general substrate transporter like domains"/>
    <property type="match status" value="2"/>
</dbReference>
<feature type="transmembrane region" description="Helical" evidence="5">
    <location>
        <begin position="427"/>
        <end position="445"/>
    </location>
</feature>
<evidence type="ECO:0000256" key="4">
    <source>
        <dbReference type="ARBA" id="ARBA00023136"/>
    </source>
</evidence>
<evidence type="ECO:0000256" key="2">
    <source>
        <dbReference type="ARBA" id="ARBA00022692"/>
    </source>
</evidence>
<evidence type="ECO:0000256" key="1">
    <source>
        <dbReference type="ARBA" id="ARBA00004141"/>
    </source>
</evidence>
<feature type="transmembrane region" description="Helical" evidence="5">
    <location>
        <begin position="161"/>
        <end position="180"/>
    </location>
</feature>
<organism evidence="7 8">
    <name type="scientific">Coemansia asiatica</name>
    <dbReference type="NCBI Taxonomy" id="1052880"/>
    <lineage>
        <taxon>Eukaryota</taxon>
        <taxon>Fungi</taxon>
        <taxon>Fungi incertae sedis</taxon>
        <taxon>Zoopagomycota</taxon>
        <taxon>Kickxellomycotina</taxon>
        <taxon>Kickxellomycetes</taxon>
        <taxon>Kickxellales</taxon>
        <taxon>Kickxellaceae</taxon>
        <taxon>Coemansia</taxon>
    </lineage>
</organism>
<protein>
    <recommendedName>
        <fullName evidence="6">Major facilitator superfamily (MFS) profile domain-containing protein</fullName>
    </recommendedName>
</protein>
<dbReference type="InterPro" id="IPR005829">
    <property type="entry name" value="Sugar_transporter_CS"/>
</dbReference>
<name>A0A9W7XJR5_9FUNG</name>
<comment type="caution">
    <text evidence="7">The sequence shown here is derived from an EMBL/GenBank/DDBJ whole genome shotgun (WGS) entry which is preliminary data.</text>
</comment>
<reference evidence="7" key="1">
    <citation type="submission" date="2022-07" db="EMBL/GenBank/DDBJ databases">
        <title>Phylogenomic reconstructions and comparative analyses of Kickxellomycotina fungi.</title>
        <authorList>
            <person name="Reynolds N.K."/>
            <person name="Stajich J.E."/>
            <person name="Barry K."/>
            <person name="Grigoriev I.V."/>
            <person name="Crous P."/>
            <person name="Smith M.E."/>
        </authorList>
    </citation>
    <scope>NUCLEOTIDE SEQUENCE</scope>
    <source>
        <strain evidence="7">NBRC 105413</strain>
    </source>
</reference>
<comment type="subcellular location">
    <subcellularLocation>
        <location evidence="1">Membrane</location>
        <topology evidence="1">Multi-pass membrane protein</topology>
    </subcellularLocation>
</comment>
<dbReference type="EMBL" id="JANBOH010000152">
    <property type="protein sequence ID" value="KAJ1644635.1"/>
    <property type="molecule type" value="Genomic_DNA"/>
</dbReference>
<keyword evidence="4 5" id="KW-0472">Membrane</keyword>
<dbReference type="Proteomes" id="UP001145021">
    <property type="component" value="Unassembled WGS sequence"/>
</dbReference>
<dbReference type="AlphaFoldDB" id="A0A9W7XJR5"/>
<keyword evidence="8" id="KW-1185">Reference proteome</keyword>
<feature type="transmembrane region" description="Helical" evidence="5">
    <location>
        <begin position="201"/>
        <end position="225"/>
    </location>
</feature>
<feature type="transmembrane region" description="Helical" evidence="5">
    <location>
        <begin position="481"/>
        <end position="505"/>
    </location>
</feature>